<keyword evidence="4 7" id="KW-0812">Transmembrane</keyword>
<evidence type="ECO:0000256" key="6">
    <source>
        <dbReference type="ARBA" id="ARBA00023136"/>
    </source>
</evidence>
<evidence type="ECO:0000259" key="8">
    <source>
        <dbReference type="Pfam" id="PF00482"/>
    </source>
</evidence>
<dbReference type="InterPro" id="IPR018076">
    <property type="entry name" value="T2SS_GspF_dom"/>
</dbReference>
<evidence type="ECO:0000256" key="3">
    <source>
        <dbReference type="ARBA" id="ARBA00022475"/>
    </source>
</evidence>
<name>A0ABX6N884_9BURK</name>
<dbReference type="PANTHER" id="PTHR30012:SF0">
    <property type="entry name" value="TYPE II SECRETION SYSTEM PROTEIN F-RELATED"/>
    <property type="match status" value="1"/>
</dbReference>
<feature type="domain" description="Type II secretion system protein GspF" evidence="8">
    <location>
        <begin position="239"/>
        <end position="330"/>
    </location>
</feature>
<sequence length="345" mass="38212">MKTKPLGDRIKPATWRTWLGQWAELLQSGMPALDALSLSSELQNGHSRGKLLNLGLSRASRFLQEGQNIQTAFRAAFGKVPMHLEIALVCAQASGDLGLALQTQLDRWKTTSDAQHTLGKSLVYPMLVLTLACACWVLLHHVSAPHLIQKTNTSTPTFTLSDSLLFIGIVVLPIAAYFKFRPTKTQTETQTLLPNNLWLTSNFYHVIACELHAGLDLMHCLRHRILPTATWWGGTYLSTKTLHRLNKLMLGIQQQLKLGMSLSQSIQAAGAPGFLVRQSQLAEQTGNLAYCFFLASKVYEMRARETQQRLQNTLPSMALAIAALTLALAYQFTLAPLYNNLTGLS</sequence>
<dbReference type="EMBL" id="CP053084">
    <property type="protein sequence ID" value="QJR30660.1"/>
    <property type="molecule type" value="Genomic_DNA"/>
</dbReference>
<keyword evidence="6 7" id="KW-0472">Membrane</keyword>
<feature type="transmembrane region" description="Helical" evidence="7">
    <location>
        <begin position="163"/>
        <end position="180"/>
    </location>
</feature>
<evidence type="ECO:0000256" key="7">
    <source>
        <dbReference type="SAM" id="Phobius"/>
    </source>
</evidence>
<gene>
    <name evidence="9" type="ORF">HKT17_13625</name>
</gene>
<reference evidence="9 10" key="1">
    <citation type="submission" date="2020-05" db="EMBL/GenBank/DDBJ databases">
        <title>Compete genome of Limnobacter sp. SAORIC-580.</title>
        <authorList>
            <person name="Song J."/>
            <person name="Cho J.-C."/>
        </authorList>
    </citation>
    <scope>NUCLEOTIDE SEQUENCE [LARGE SCALE GENOMIC DNA]</scope>
    <source>
        <strain evidence="9 10">SAORIC-580</strain>
    </source>
</reference>
<evidence type="ECO:0000256" key="2">
    <source>
        <dbReference type="ARBA" id="ARBA00005745"/>
    </source>
</evidence>
<comment type="similarity">
    <text evidence="2">Belongs to the GSP F family.</text>
</comment>
<feature type="transmembrane region" description="Helical" evidence="7">
    <location>
        <begin position="317"/>
        <end position="338"/>
    </location>
</feature>
<accession>A0ABX6N884</accession>
<dbReference type="PANTHER" id="PTHR30012">
    <property type="entry name" value="GENERAL SECRETION PATHWAY PROTEIN"/>
    <property type="match status" value="1"/>
</dbReference>
<dbReference type="InterPro" id="IPR003004">
    <property type="entry name" value="GspF/PilC"/>
</dbReference>
<keyword evidence="10" id="KW-1185">Reference proteome</keyword>
<proteinExistence type="inferred from homology"/>
<evidence type="ECO:0000313" key="9">
    <source>
        <dbReference type="EMBL" id="QJR30660.1"/>
    </source>
</evidence>
<keyword evidence="3" id="KW-1003">Cell membrane</keyword>
<protein>
    <recommendedName>
        <fullName evidence="8">Type II secretion system protein GspF domain-containing protein</fullName>
    </recommendedName>
</protein>
<dbReference type="Pfam" id="PF00482">
    <property type="entry name" value="T2SSF"/>
    <property type="match status" value="2"/>
</dbReference>
<feature type="domain" description="Type II secretion system protein GspF" evidence="8">
    <location>
        <begin position="18"/>
        <end position="135"/>
    </location>
</feature>
<evidence type="ECO:0000256" key="4">
    <source>
        <dbReference type="ARBA" id="ARBA00022692"/>
    </source>
</evidence>
<dbReference type="RefSeq" id="WP_171100760.1">
    <property type="nucleotide sequence ID" value="NZ_CP053084.1"/>
</dbReference>
<organism evidence="9 10">
    <name type="scientific">Limnobacter profundi</name>
    <dbReference type="NCBI Taxonomy" id="2732163"/>
    <lineage>
        <taxon>Bacteria</taxon>
        <taxon>Pseudomonadati</taxon>
        <taxon>Pseudomonadota</taxon>
        <taxon>Betaproteobacteria</taxon>
        <taxon>Burkholderiales</taxon>
        <taxon>Burkholderiaceae</taxon>
        <taxon>Limnobacter</taxon>
    </lineage>
</organism>
<evidence type="ECO:0000256" key="1">
    <source>
        <dbReference type="ARBA" id="ARBA00004651"/>
    </source>
</evidence>
<keyword evidence="5 7" id="KW-1133">Transmembrane helix</keyword>
<comment type="subcellular location">
    <subcellularLocation>
        <location evidence="1">Cell membrane</location>
        <topology evidence="1">Multi-pass membrane protein</topology>
    </subcellularLocation>
</comment>
<dbReference type="Proteomes" id="UP000501130">
    <property type="component" value="Chromosome"/>
</dbReference>
<dbReference type="InterPro" id="IPR042094">
    <property type="entry name" value="T2SS_GspF_sf"/>
</dbReference>
<evidence type="ECO:0000313" key="10">
    <source>
        <dbReference type="Proteomes" id="UP000501130"/>
    </source>
</evidence>
<feature type="transmembrane region" description="Helical" evidence="7">
    <location>
        <begin position="122"/>
        <end position="143"/>
    </location>
</feature>
<evidence type="ECO:0000256" key="5">
    <source>
        <dbReference type="ARBA" id="ARBA00022989"/>
    </source>
</evidence>
<dbReference type="Gene3D" id="1.20.81.30">
    <property type="entry name" value="Type II secretion system (T2SS), domain F"/>
    <property type="match status" value="2"/>
</dbReference>